<keyword evidence="6" id="KW-0378">Hydrolase</keyword>
<evidence type="ECO:0000256" key="2">
    <source>
        <dbReference type="ARBA" id="ARBA00022747"/>
    </source>
</evidence>
<dbReference type="PANTHER" id="PTHR30408">
    <property type="entry name" value="TYPE-1 RESTRICTION ENZYME ECOKI SPECIFICITY PROTEIN"/>
    <property type="match status" value="1"/>
</dbReference>
<keyword evidence="2" id="KW-0680">Restriction system</keyword>
<dbReference type="GO" id="GO:0009307">
    <property type="term" value="P:DNA restriction-modification system"/>
    <property type="evidence" value="ECO:0007669"/>
    <property type="project" value="UniProtKB-KW"/>
</dbReference>
<keyword evidence="6" id="KW-0540">Nuclease</keyword>
<evidence type="ECO:0000313" key="5">
    <source>
        <dbReference type="EMBL" id="VZR99911.1"/>
    </source>
</evidence>
<dbReference type="Gene3D" id="3.90.220.20">
    <property type="entry name" value="DNA methylase specificity domains"/>
    <property type="match status" value="1"/>
</dbReference>
<protein>
    <submittedName>
        <fullName evidence="6">Restriction endonuclease subunit S</fullName>
    </submittedName>
</protein>
<comment type="similarity">
    <text evidence="1">Belongs to the type-I restriction system S methylase family.</text>
</comment>
<dbReference type="AlphaFoldDB" id="A0A654IMX1"/>
<dbReference type="Pfam" id="PF01420">
    <property type="entry name" value="Methylase_S"/>
    <property type="match status" value="1"/>
</dbReference>
<feature type="domain" description="Type I restriction modification DNA specificity" evidence="4">
    <location>
        <begin position="2"/>
        <end position="149"/>
    </location>
</feature>
<dbReference type="GO" id="GO:0004519">
    <property type="term" value="F:endonuclease activity"/>
    <property type="evidence" value="ECO:0007669"/>
    <property type="project" value="UniProtKB-KW"/>
</dbReference>
<dbReference type="REBASE" id="710328">
    <property type="entry name" value="S2.Mfe15407ORF288P"/>
</dbReference>
<reference evidence="5" key="1">
    <citation type="submission" date="2019-11" db="EMBL/GenBank/DDBJ databases">
        <authorList>
            <person name="Falquet L."/>
            <person name="Falquet L."/>
        </authorList>
    </citation>
    <scope>NUCLEOTIDE SEQUENCE</scope>
    <source>
        <strain evidence="5">14/OD_0492</strain>
    </source>
</reference>
<name>A0A654IMX1_9MOLU</name>
<dbReference type="RefSeq" id="WP_278300457.1">
    <property type="nucleotide sequence ID" value="NZ_CP113499.1"/>
</dbReference>
<reference evidence="6" key="2">
    <citation type="submission" date="2022-11" db="EMBL/GenBank/DDBJ databases">
        <title>Comparative genomic analysis of Mycoplasma feriruminatoris and the Mycoplasma mycoides cluster.</title>
        <authorList>
            <person name="Baby V."/>
            <person name="Ambroset C."/>
            <person name="Gaurivaud P."/>
            <person name="Boury C."/>
            <person name="Guichoux E."/>
            <person name="Lartigue C."/>
            <person name="Tardy F."/>
            <person name="Sirand-Pugnet P."/>
        </authorList>
    </citation>
    <scope>NUCLEOTIDE SEQUENCE</scope>
    <source>
        <strain evidence="6">L15407</strain>
    </source>
</reference>
<proteinExistence type="inferred from homology"/>
<dbReference type="InterPro" id="IPR052021">
    <property type="entry name" value="Type-I_RS_S_subunit"/>
</dbReference>
<accession>A0A654IMX1</accession>
<evidence type="ECO:0000259" key="4">
    <source>
        <dbReference type="Pfam" id="PF01420"/>
    </source>
</evidence>
<dbReference type="SUPFAM" id="SSF116734">
    <property type="entry name" value="DNA methylase specificity domain"/>
    <property type="match status" value="1"/>
</dbReference>
<dbReference type="EMBL" id="LR739237">
    <property type="protein sequence ID" value="VZR99911.1"/>
    <property type="molecule type" value="Genomic_DNA"/>
</dbReference>
<dbReference type="InterPro" id="IPR000055">
    <property type="entry name" value="Restrct_endonuc_typeI_TRD"/>
</dbReference>
<sequence length="152" mass="17704">MKKYKLRDLLKINIGKTHKHLNKGNIPVYGSGGIISYVDQYLFSGESILLPNVYSSSNIIYINKPFWTIDTMFWTQVNNNIVYTKYLYFYLKLLNFSNSLTGSILPRVTREKYYDVTVEIPDLSIQKSVLDILEPIEDKIELNNKINDNLII</sequence>
<dbReference type="PANTHER" id="PTHR30408:SF12">
    <property type="entry name" value="TYPE I RESTRICTION ENZYME MJAVIII SPECIFICITY SUBUNIT"/>
    <property type="match status" value="1"/>
</dbReference>
<dbReference type="GO" id="GO:0003677">
    <property type="term" value="F:DNA binding"/>
    <property type="evidence" value="ECO:0007669"/>
    <property type="project" value="UniProtKB-KW"/>
</dbReference>
<gene>
    <name evidence="5" type="ORF">MF5582_00326</name>
    <name evidence="6" type="ORF">MFERI15407_00291</name>
</gene>
<evidence type="ECO:0000313" key="6">
    <source>
        <dbReference type="EMBL" id="WFQ95043.1"/>
    </source>
</evidence>
<keyword evidence="6" id="KW-0255">Endonuclease</keyword>
<dbReference type="InterPro" id="IPR044946">
    <property type="entry name" value="Restrct_endonuc_typeI_TRD_sf"/>
</dbReference>
<organism evidence="5">
    <name type="scientific">Mycoplasma feriruminatoris</name>
    <dbReference type="NCBI Taxonomy" id="1179777"/>
    <lineage>
        <taxon>Bacteria</taxon>
        <taxon>Bacillati</taxon>
        <taxon>Mycoplasmatota</taxon>
        <taxon>Mollicutes</taxon>
        <taxon>Mycoplasmataceae</taxon>
        <taxon>Mycoplasma</taxon>
    </lineage>
</organism>
<keyword evidence="3" id="KW-0238">DNA-binding</keyword>
<dbReference type="EMBL" id="CP113499">
    <property type="protein sequence ID" value="WFQ95043.1"/>
    <property type="molecule type" value="Genomic_DNA"/>
</dbReference>
<evidence type="ECO:0000256" key="1">
    <source>
        <dbReference type="ARBA" id="ARBA00010923"/>
    </source>
</evidence>
<dbReference type="Proteomes" id="UP001178740">
    <property type="component" value="Chromosome"/>
</dbReference>
<evidence type="ECO:0000256" key="3">
    <source>
        <dbReference type="ARBA" id="ARBA00023125"/>
    </source>
</evidence>